<reference evidence="2 3" key="1">
    <citation type="submission" date="2024-01" db="EMBL/GenBank/DDBJ databases">
        <title>Genome assemblies of Stephania.</title>
        <authorList>
            <person name="Yang L."/>
        </authorList>
    </citation>
    <scope>NUCLEOTIDE SEQUENCE [LARGE SCALE GENOMIC DNA]</scope>
    <source>
        <strain evidence="2">JXDWG</strain>
        <tissue evidence="2">Leaf</tissue>
    </source>
</reference>
<name>A0AAP0PM42_9MAGN</name>
<dbReference type="AlphaFoldDB" id="A0AAP0PM42"/>
<evidence type="ECO:0000313" key="2">
    <source>
        <dbReference type="EMBL" id="KAK9149032.1"/>
    </source>
</evidence>
<dbReference type="EMBL" id="JBBNAG010000003">
    <property type="protein sequence ID" value="KAK9149032.1"/>
    <property type="molecule type" value="Genomic_DNA"/>
</dbReference>
<comment type="caution">
    <text evidence="2">The sequence shown here is derived from an EMBL/GenBank/DDBJ whole genome shotgun (WGS) entry which is preliminary data.</text>
</comment>
<gene>
    <name evidence="2" type="ORF">Scep_007789</name>
</gene>
<feature type="region of interest" description="Disordered" evidence="1">
    <location>
        <begin position="1"/>
        <end position="86"/>
    </location>
</feature>
<feature type="compositionally biased region" description="Basic and acidic residues" evidence="1">
    <location>
        <begin position="44"/>
        <end position="55"/>
    </location>
</feature>
<feature type="compositionally biased region" description="Low complexity" evidence="1">
    <location>
        <begin position="26"/>
        <end position="43"/>
    </location>
</feature>
<evidence type="ECO:0000256" key="1">
    <source>
        <dbReference type="SAM" id="MobiDB-lite"/>
    </source>
</evidence>
<evidence type="ECO:0000313" key="3">
    <source>
        <dbReference type="Proteomes" id="UP001419268"/>
    </source>
</evidence>
<proteinExistence type="predicted"/>
<protein>
    <submittedName>
        <fullName evidence="2">Uncharacterized protein</fullName>
    </submittedName>
</protein>
<keyword evidence="3" id="KW-1185">Reference proteome</keyword>
<accession>A0AAP0PM42</accession>
<dbReference type="Proteomes" id="UP001419268">
    <property type="component" value="Unassembled WGS sequence"/>
</dbReference>
<organism evidence="2 3">
    <name type="scientific">Stephania cephalantha</name>
    <dbReference type="NCBI Taxonomy" id="152367"/>
    <lineage>
        <taxon>Eukaryota</taxon>
        <taxon>Viridiplantae</taxon>
        <taxon>Streptophyta</taxon>
        <taxon>Embryophyta</taxon>
        <taxon>Tracheophyta</taxon>
        <taxon>Spermatophyta</taxon>
        <taxon>Magnoliopsida</taxon>
        <taxon>Ranunculales</taxon>
        <taxon>Menispermaceae</taxon>
        <taxon>Menispermoideae</taxon>
        <taxon>Cissampelideae</taxon>
        <taxon>Stephania</taxon>
    </lineage>
</organism>
<sequence length="86" mass="8805">MEGKWSSVIAASEEDGDESRPPLEKGASGIIAAAATHGGASTGRPHERKHEEGAAHCRPPRSHREVGPNDGPSTSAIDLGKGKAIA</sequence>